<dbReference type="Pfam" id="PF07833">
    <property type="entry name" value="Cu_amine_oxidN1"/>
    <property type="match status" value="1"/>
</dbReference>
<dbReference type="InterPro" id="IPR012854">
    <property type="entry name" value="Cu_amine_oxidase-like_N"/>
</dbReference>
<dbReference type="AlphaFoldDB" id="A0A1G5AJ77"/>
<keyword evidence="3" id="KW-1185">Reference proteome</keyword>
<dbReference type="Proteomes" id="UP000198636">
    <property type="component" value="Unassembled WGS sequence"/>
</dbReference>
<evidence type="ECO:0000313" key="2">
    <source>
        <dbReference type="EMBL" id="SCX77937.1"/>
    </source>
</evidence>
<dbReference type="EMBL" id="FMUS01000001">
    <property type="protein sequence ID" value="SCX77937.1"/>
    <property type="molecule type" value="Genomic_DNA"/>
</dbReference>
<organism evidence="2 3">
    <name type="scientific">Alkaliphilus peptidifermentans DSM 18978</name>
    <dbReference type="NCBI Taxonomy" id="1120976"/>
    <lineage>
        <taxon>Bacteria</taxon>
        <taxon>Bacillati</taxon>
        <taxon>Bacillota</taxon>
        <taxon>Clostridia</taxon>
        <taxon>Peptostreptococcales</taxon>
        <taxon>Natronincolaceae</taxon>
        <taxon>Alkaliphilus</taxon>
    </lineage>
</organism>
<dbReference type="STRING" id="1120976.SAMN03080606_00161"/>
<dbReference type="RefSeq" id="WP_091538843.1">
    <property type="nucleotide sequence ID" value="NZ_FMUS01000001.1"/>
</dbReference>
<dbReference type="InterPro" id="IPR036582">
    <property type="entry name" value="Mao_N_sf"/>
</dbReference>
<feature type="domain" description="Copper amine oxidase-like N-terminal" evidence="1">
    <location>
        <begin position="43"/>
        <end position="90"/>
    </location>
</feature>
<sequence>MVKRSTLITVLLVILIFSFTTSGYGQSYRRTITAWFNNIQVEVDGEKLEMANEPLIFDNKVYMPMEELADALYLNLVYDEKESKVRINTNRIFEVDPDTSSVPVTFQKHYELESLKNQVSELRGIVNRLQGGRIEYKEIKTVAEMEKYIKEHFKELGTLTMDIEFKELSKDSYLLEASFGHDIRKWEDLDRRTIENWVDDVFYAVRLLFNSNAVIEGSIKDRSITTGTRHASYYTRGKLLYFDFKLAEHKENQLVDGARIERALKDRLSTYYHENFKYEVFVNRKDVDVVISLDGNNFNNWSTQMKMLYLKRIKTEIYRIDDTVNINGRIINSRNNDILLRFSIQDDVIRSADLLTDIENDLKKNYSRLYYDKYLFNLNINVYEGYSGAFEVIVEIDVTKDDASLKLLKDKGEYILRNHLNGAFKYIEGIYDVDIYGEIVDKNLDFICDLEFYRPSAGHARSLQPIIFP</sequence>
<reference evidence="2 3" key="1">
    <citation type="submission" date="2016-10" db="EMBL/GenBank/DDBJ databases">
        <authorList>
            <person name="de Groot N.N."/>
        </authorList>
    </citation>
    <scope>NUCLEOTIDE SEQUENCE [LARGE SCALE GENOMIC DNA]</scope>
    <source>
        <strain evidence="2 3">DSM 18978</strain>
    </source>
</reference>
<gene>
    <name evidence="2" type="ORF">SAMN03080606_00161</name>
</gene>
<proteinExistence type="predicted"/>
<accession>A0A1G5AJ77</accession>
<evidence type="ECO:0000313" key="3">
    <source>
        <dbReference type="Proteomes" id="UP000198636"/>
    </source>
</evidence>
<dbReference type="SUPFAM" id="SSF55383">
    <property type="entry name" value="Copper amine oxidase, domain N"/>
    <property type="match status" value="1"/>
</dbReference>
<evidence type="ECO:0000259" key="1">
    <source>
        <dbReference type="Pfam" id="PF07833"/>
    </source>
</evidence>
<name>A0A1G5AJ77_9FIRM</name>
<protein>
    <recommendedName>
        <fullName evidence="1">Copper amine oxidase-like N-terminal domain-containing protein</fullName>
    </recommendedName>
</protein>